<comment type="caution">
    <text evidence="2">The sequence shown here is derived from an EMBL/GenBank/DDBJ whole genome shotgun (WGS) entry which is preliminary data.</text>
</comment>
<dbReference type="PROSITE" id="PS51011">
    <property type="entry name" value="ARID"/>
    <property type="match status" value="1"/>
</dbReference>
<dbReference type="PANTHER" id="PTHR46410:SF1">
    <property type="entry name" value="AT-RICH INTERACTIVE DOMAIN-CONTAINING PROTEIN 1"/>
    <property type="match status" value="1"/>
</dbReference>
<evidence type="ECO:0000313" key="2">
    <source>
        <dbReference type="EMBL" id="KAG6466296.1"/>
    </source>
</evidence>
<dbReference type="Pfam" id="PF01388">
    <property type="entry name" value="ARID"/>
    <property type="match status" value="1"/>
</dbReference>
<accession>A0A8J5BZW4</accession>
<feature type="domain" description="ARID" evidence="1">
    <location>
        <begin position="38"/>
        <end position="131"/>
    </location>
</feature>
<reference evidence="2 3" key="1">
    <citation type="submission" date="2020-08" db="EMBL/GenBank/DDBJ databases">
        <title>Plant Genome Project.</title>
        <authorList>
            <person name="Zhang R.-G."/>
        </authorList>
    </citation>
    <scope>NUCLEOTIDE SEQUENCE [LARGE SCALE GENOMIC DNA]</scope>
    <source>
        <tissue evidence="2">Rhizome</tissue>
    </source>
</reference>
<dbReference type="CDD" id="cd16100">
    <property type="entry name" value="ARID"/>
    <property type="match status" value="1"/>
</dbReference>
<name>A0A8J5BZW4_ZINOF</name>
<keyword evidence="3" id="KW-1185">Reference proteome</keyword>
<protein>
    <recommendedName>
        <fullName evidence="1">ARID domain-containing protein</fullName>
    </recommendedName>
</protein>
<organism evidence="2 3">
    <name type="scientific">Zingiber officinale</name>
    <name type="common">Ginger</name>
    <name type="synonym">Amomum zingiber</name>
    <dbReference type="NCBI Taxonomy" id="94328"/>
    <lineage>
        <taxon>Eukaryota</taxon>
        <taxon>Viridiplantae</taxon>
        <taxon>Streptophyta</taxon>
        <taxon>Embryophyta</taxon>
        <taxon>Tracheophyta</taxon>
        <taxon>Spermatophyta</taxon>
        <taxon>Magnoliopsida</taxon>
        <taxon>Liliopsida</taxon>
        <taxon>Zingiberales</taxon>
        <taxon>Zingiberaceae</taxon>
        <taxon>Zingiber</taxon>
    </lineage>
</organism>
<dbReference type="SMART" id="SM00501">
    <property type="entry name" value="BRIGHT"/>
    <property type="match status" value="1"/>
</dbReference>
<dbReference type="AlphaFoldDB" id="A0A8J5BZW4"/>
<evidence type="ECO:0000313" key="3">
    <source>
        <dbReference type="Proteomes" id="UP000734854"/>
    </source>
</evidence>
<sequence>MAFPGTGSHLDVAEVLRELQSLGFCSGLEASKPEVGCESPSARFDRILSVFWKEVNRRGEIRTLPVMVGAGRLVDLWSLYCLVRGMGGYDRVSADCGWASVAQAIGVDSSCGSAVKLVFVKYLDALERWVQRLSGKNHFGAKVLIGHFKKLNDNDNGGVVTLETSSVGGGIICQRKKQEALEGMLIWARYVARNPNFYCKVEDLAAEENYARVLLARQALLQKVVDQTSPEENQEGNLAICGNDIRVISHAARILNVQPQPLGKESNSCHKLIWLSDEEKGEDPVATVETTNDVQHRIQSPHFDNVVDWFSGDRAEIPVSTSSQAELPDWNGQPFVPSNPAEELKWLGERIWPPEGQENRPSFNDAAIGRGRQDNCECNFPGSVECTRFHIAEKRLQLKVELGRAFHSWGFTSMGEEITLSWTEGERLKFKSVIYCHRSSIAKSLWSQLYLCFPHRKRKSLLSYYFNVFVLERRRYQNRVTHNNIDSDDDESEFCSSNFLGQDRVTVKDFIPVVCDQNNQCIDLDD</sequence>
<dbReference type="EMBL" id="JACMSC010000181">
    <property type="protein sequence ID" value="KAG6466296.1"/>
    <property type="molecule type" value="Genomic_DNA"/>
</dbReference>
<dbReference type="OrthoDB" id="1938591at2759"/>
<dbReference type="Proteomes" id="UP000734854">
    <property type="component" value="Unassembled WGS sequence"/>
</dbReference>
<gene>
    <name evidence="2" type="ORF">ZIOFF_075906</name>
</gene>
<dbReference type="InterPro" id="IPR001606">
    <property type="entry name" value="ARID_dom"/>
</dbReference>
<proteinExistence type="predicted"/>
<dbReference type="PANTHER" id="PTHR46410">
    <property type="entry name" value="AT-RICH INTERACTIVE DOMAIN-CONTAINING PROTEIN 2"/>
    <property type="match status" value="1"/>
</dbReference>
<evidence type="ECO:0000259" key="1">
    <source>
        <dbReference type="PROSITE" id="PS51011"/>
    </source>
</evidence>
<dbReference type="SMART" id="SM01014">
    <property type="entry name" value="ARID"/>
    <property type="match status" value="1"/>
</dbReference>
<dbReference type="GO" id="GO:0003677">
    <property type="term" value="F:DNA binding"/>
    <property type="evidence" value="ECO:0007669"/>
    <property type="project" value="InterPro"/>
</dbReference>